<dbReference type="EMBL" id="JTHE02000003">
    <property type="protein sequence ID" value="NEV68476.1"/>
    <property type="molecule type" value="Genomic_DNA"/>
</dbReference>
<reference evidence="5" key="2">
    <citation type="journal article" date="2015" name="Genome Announc.">
        <title>Draft Genome Sequence of Filamentous Marine Cyanobacterium Lyngbya confervoides Strain BDU141951.</title>
        <authorList>
            <person name="Chandrababunaidu M.M."/>
            <person name="Sen D."/>
            <person name="Tripathy S."/>
        </authorList>
    </citation>
    <scope>NUCLEOTIDE SEQUENCE</scope>
    <source>
        <strain evidence="5">BDU141951</strain>
    </source>
</reference>
<dbReference type="HAMAP" id="MF_00529">
    <property type="entry name" value="NifW"/>
    <property type="match status" value="1"/>
</dbReference>
<dbReference type="Pfam" id="PF03206">
    <property type="entry name" value="NifW"/>
    <property type="match status" value="1"/>
</dbReference>
<organism evidence="5">
    <name type="scientific">Lyngbya confervoides BDU141951</name>
    <dbReference type="NCBI Taxonomy" id="1574623"/>
    <lineage>
        <taxon>Bacteria</taxon>
        <taxon>Bacillati</taxon>
        <taxon>Cyanobacteriota</taxon>
        <taxon>Cyanophyceae</taxon>
        <taxon>Oscillatoriophycideae</taxon>
        <taxon>Oscillatoriales</taxon>
        <taxon>Microcoleaceae</taxon>
        <taxon>Lyngbya</taxon>
    </lineage>
</organism>
<evidence type="ECO:0000313" key="5">
    <source>
        <dbReference type="EMBL" id="NEV68476.1"/>
    </source>
</evidence>
<sequence length="105" mass="11925">MNPTLVNFNTLSQAEEYLEFFGIPFDPQVVNVNRLHILKKFSQFIRENNIDAASLTDATTFTQTCDALASAYNLFTTSTSVEQKLFKVFQDHPSNVVMVSEIEIE</sequence>
<reference evidence="5" key="1">
    <citation type="submission" date="2014-11" db="EMBL/GenBank/DDBJ databases">
        <authorList>
            <person name="Malar M.C."/>
            <person name="Sen D."/>
            <person name="Tripathy S."/>
        </authorList>
    </citation>
    <scope>NUCLEOTIDE SEQUENCE</scope>
    <source>
        <strain evidence="5">BDU141951</strain>
    </source>
</reference>
<comment type="function">
    <text evidence="1 4">May protect the nitrogenase Fe-Mo protein from oxidative damage.</text>
</comment>
<comment type="similarity">
    <text evidence="2 4">Belongs to the NifW family.</text>
</comment>
<evidence type="ECO:0000256" key="1">
    <source>
        <dbReference type="ARBA" id="ARBA00002247"/>
    </source>
</evidence>
<gene>
    <name evidence="4 5" type="primary">nifW</name>
    <name evidence="5" type="ORF">QQ91_015280</name>
</gene>
<accession>A0A0C1Y4U1</accession>
<evidence type="ECO:0000256" key="2">
    <source>
        <dbReference type="ARBA" id="ARBA00008351"/>
    </source>
</evidence>
<comment type="subunit">
    <text evidence="4">Homotrimer; associates with NifD.</text>
</comment>
<dbReference type="NCBIfam" id="NF010702">
    <property type="entry name" value="PRK14102.1"/>
    <property type="match status" value="1"/>
</dbReference>
<proteinExistence type="inferred from homology"/>
<evidence type="ECO:0000256" key="3">
    <source>
        <dbReference type="ARBA" id="ARBA00023231"/>
    </source>
</evidence>
<name>A0A0C1Y4U1_9CYAN</name>
<comment type="caution">
    <text evidence="5">The sequence shown here is derived from an EMBL/GenBank/DDBJ whole genome shotgun (WGS) entry which is preliminary data.</text>
</comment>
<evidence type="ECO:0000256" key="4">
    <source>
        <dbReference type="HAMAP-Rule" id="MF_00529"/>
    </source>
</evidence>
<keyword evidence="3 4" id="KW-0535">Nitrogen fixation</keyword>
<dbReference type="PIRSF" id="PIRSF005790">
    <property type="entry name" value="NifW"/>
    <property type="match status" value="1"/>
</dbReference>
<dbReference type="AlphaFoldDB" id="A0A0C1Y4U1"/>
<protein>
    <recommendedName>
        <fullName evidence="4">Nitrogenase-stabilizing/protective protein NifW</fullName>
    </recommendedName>
</protein>
<dbReference type="InterPro" id="IPR004893">
    <property type="entry name" value="NifW"/>
</dbReference>
<reference evidence="5" key="3">
    <citation type="submission" date="2020-02" db="EMBL/GenBank/DDBJ databases">
        <authorList>
            <person name="Sarangi A.N."/>
            <person name="Ghosh S."/>
            <person name="Mukherjee M."/>
            <person name="Tripathy S."/>
        </authorList>
    </citation>
    <scope>NUCLEOTIDE SEQUENCE</scope>
    <source>
        <strain evidence="5">BDU141951</strain>
    </source>
</reference>
<dbReference type="GO" id="GO:0009399">
    <property type="term" value="P:nitrogen fixation"/>
    <property type="evidence" value="ECO:0007669"/>
    <property type="project" value="UniProtKB-UniRule"/>
</dbReference>